<evidence type="ECO:0000256" key="6">
    <source>
        <dbReference type="ARBA" id="ARBA00023034"/>
    </source>
</evidence>
<comment type="similarity">
    <text evidence="2 9">Belongs to the sulfotransferase 2 family.</text>
</comment>
<dbReference type="InterPro" id="IPR018011">
    <property type="entry name" value="Carb_sulfotrans_8-10"/>
</dbReference>
<comment type="caution">
    <text evidence="10">The sequence shown here is derived from an EMBL/GenBank/DDBJ whole genome shotgun (WGS) entry which is preliminary data.</text>
</comment>
<keyword evidence="9" id="KW-0119">Carbohydrate metabolism</keyword>
<keyword evidence="6 9" id="KW-0333">Golgi apparatus</keyword>
<evidence type="ECO:0000256" key="9">
    <source>
        <dbReference type="RuleBase" id="RU364020"/>
    </source>
</evidence>
<evidence type="ECO:0000313" key="10">
    <source>
        <dbReference type="EMBL" id="CAL4100339.1"/>
    </source>
</evidence>
<dbReference type="Pfam" id="PF03567">
    <property type="entry name" value="Sulfotransfer_2"/>
    <property type="match status" value="1"/>
</dbReference>
<keyword evidence="3 9" id="KW-0808">Transferase</keyword>
<accession>A0AAV2QVE1</accession>
<dbReference type="AlphaFoldDB" id="A0AAV2QVE1"/>
<keyword evidence="7 9" id="KW-0472">Membrane</keyword>
<feature type="transmembrane region" description="Helical" evidence="9">
    <location>
        <begin position="25"/>
        <end position="46"/>
    </location>
</feature>
<evidence type="ECO:0000256" key="7">
    <source>
        <dbReference type="ARBA" id="ARBA00023136"/>
    </source>
</evidence>
<comment type="subcellular location">
    <subcellularLocation>
        <location evidence="1 9">Golgi apparatus membrane</location>
        <topology evidence="1 9">Single-pass type II membrane protein</topology>
    </subcellularLocation>
</comment>
<dbReference type="Proteomes" id="UP001497623">
    <property type="component" value="Unassembled WGS sequence"/>
</dbReference>
<gene>
    <name evidence="10" type="ORF">MNOR_LOCUS16771</name>
</gene>
<evidence type="ECO:0000256" key="2">
    <source>
        <dbReference type="ARBA" id="ARBA00006339"/>
    </source>
</evidence>
<evidence type="ECO:0000256" key="5">
    <source>
        <dbReference type="ARBA" id="ARBA00022989"/>
    </source>
</evidence>
<proteinExistence type="inferred from homology"/>
<dbReference type="PANTHER" id="PTHR12137">
    <property type="entry name" value="CARBOHYDRATE SULFOTRANSFERASE"/>
    <property type="match status" value="1"/>
</dbReference>
<dbReference type="GO" id="GO:0008146">
    <property type="term" value="F:sulfotransferase activity"/>
    <property type="evidence" value="ECO:0007669"/>
    <property type="project" value="InterPro"/>
</dbReference>
<dbReference type="PANTHER" id="PTHR12137:SF54">
    <property type="entry name" value="CARBOHYDRATE SULFOTRANSFERASE"/>
    <property type="match status" value="1"/>
</dbReference>
<keyword evidence="5 9" id="KW-1133">Transmembrane helix</keyword>
<feature type="non-terminal residue" evidence="10">
    <location>
        <position position="1"/>
    </location>
</feature>
<feature type="non-terminal residue" evidence="10">
    <location>
        <position position="432"/>
    </location>
</feature>
<reference evidence="10 11" key="1">
    <citation type="submission" date="2024-05" db="EMBL/GenBank/DDBJ databases">
        <authorList>
            <person name="Wallberg A."/>
        </authorList>
    </citation>
    <scope>NUCLEOTIDE SEQUENCE [LARGE SCALE GENOMIC DNA]</scope>
</reference>
<evidence type="ECO:0000256" key="1">
    <source>
        <dbReference type="ARBA" id="ARBA00004323"/>
    </source>
</evidence>
<protein>
    <recommendedName>
        <fullName evidence="9">Carbohydrate sulfotransferase</fullName>
        <ecNumber evidence="9">2.8.2.-</ecNumber>
    </recommendedName>
</protein>
<evidence type="ECO:0000256" key="4">
    <source>
        <dbReference type="ARBA" id="ARBA00022692"/>
    </source>
</evidence>
<dbReference type="EC" id="2.8.2.-" evidence="9"/>
<evidence type="ECO:0000256" key="8">
    <source>
        <dbReference type="ARBA" id="ARBA00023180"/>
    </source>
</evidence>
<dbReference type="GO" id="GO:0000139">
    <property type="term" value="C:Golgi membrane"/>
    <property type="evidence" value="ECO:0007669"/>
    <property type="project" value="UniProtKB-SubCell"/>
</dbReference>
<dbReference type="InterPro" id="IPR005331">
    <property type="entry name" value="Sulfotransferase"/>
</dbReference>
<keyword evidence="4 9" id="KW-0812">Transmembrane</keyword>
<keyword evidence="11" id="KW-1185">Reference proteome</keyword>
<keyword evidence="8 9" id="KW-0325">Glycoprotein</keyword>
<sequence length="432" mass="51512">HYNSITATASSSGAMPFHRTKKWRLLAQLSLALVAISIIYDVLVALSTRYNRYLVMQEIYLQYHEHYRIKDEFETVSHQYFVSKEHMRLRMVSRKRLIEQVCQQYSAQLLDVYAHQLERVASWNALNRSLLANPDVLMDRTRRIAWCKVPKVASTSLVHGLLRVVGGGDLIDRTPRGQLHMMLRRLMPHPVPGEKLPLHLTTFMATRHPFARLLSAYRDKILNRREVHQFQKFKNKYGLDIIKKYRQEQKSLLFADIPTFYEFVDYLLDTPVWKYNEHWRPYYLTCTPCHHNYDVILHLETMQEDADYLVNLTGIQELKPPKLHMTRSEQESFKVPEEEHLQDLMDDEPGGEIKKELRNTSRIIDKKLEYYELEKKYFSHLNRYQILELYKIYHIDFEMFGYSITPYNEFVDCNELYTDGGRKVQRNNIVRI</sequence>
<keyword evidence="9" id="KW-0735">Signal-anchor</keyword>
<dbReference type="EMBL" id="CAXKWB010011186">
    <property type="protein sequence ID" value="CAL4100339.1"/>
    <property type="molecule type" value="Genomic_DNA"/>
</dbReference>
<evidence type="ECO:0000256" key="3">
    <source>
        <dbReference type="ARBA" id="ARBA00022679"/>
    </source>
</evidence>
<organism evidence="10 11">
    <name type="scientific">Meganyctiphanes norvegica</name>
    <name type="common">Northern krill</name>
    <name type="synonym">Thysanopoda norvegica</name>
    <dbReference type="NCBI Taxonomy" id="48144"/>
    <lineage>
        <taxon>Eukaryota</taxon>
        <taxon>Metazoa</taxon>
        <taxon>Ecdysozoa</taxon>
        <taxon>Arthropoda</taxon>
        <taxon>Crustacea</taxon>
        <taxon>Multicrustacea</taxon>
        <taxon>Malacostraca</taxon>
        <taxon>Eumalacostraca</taxon>
        <taxon>Eucarida</taxon>
        <taxon>Euphausiacea</taxon>
        <taxon>Euphausiidae</taxon>
        <taxon>Meganyctiphanes</taxon>
    </lineage>
</organism>
<dbReference type="GO" id="GO:0016051">
    <property type="term" value="P:carbohydrate biosynthetic process"/>
    <property type="evidence" value="ECO:0007669"/>
    <property type="project" value="InterPro"/>
</dbReference>
<evidence type="ECO:0000313" key="11">
    <source>
        <dbReference type="Proteomes" id="UP001497623"/>
    </source>
</evidence>
<name>A0AAV2QVE1_MEGNR</name>